<evidence type="ECO:0000256" key="1">
    <source>
        <dbReference type="SAM" id="MobiDB-lite"/>
    </source>
</evidence>
<reference evidence="2 3" key="1">
    <citation type="submission" date="2024-01" db="EMBL/GenBank/DDBJ databases">
        <title>The complete chloroplast genome sequence of Lithospermum erythrorhizon: insights into the phylogenetic relationship among Boraginaceae species and the maternal lineages of purple gromwells.</title>
        <authorList>
            <person name="Okada T."/>
            <person name="Watanabe K."/>
        </authorList>
    </citation>
    <scope>NUCLEOTIDE SEQUENCE [LARGE SCALE GENOMIC DNA]</scope>
</reference>
<evidence type="ECO:0000313" key="2">
    <source>
        <dbReference type="EMBL" id="GAA0140258.1"/>
    </source>
</evidence>
<gene>
    <name evidence="2" type="ORF">LIER_01639</name>
</gene>
<feature type="compositionally biased region" description="Basic and acidic residues" evidence="1">
    <location>
        <begin position="1"/>
        <end position="12"/>
    </location>
</feature>
<dbReference type="InterPro" id="IPR043502">
    <property type="entry name" value="DNA/RNA_pol_sf"/>
</dbReference>
<dbReference type="EMBL" id="BAABME010000164">
    <property type="protein sequence ID" value="GAA0140258.1"/>
    <property type="molecule type" value="Genomic_DNA"/>
</dbReference>
<dbReference type="AlphaFoldDB" id="A0AAV3NMN3"/>
<organism evidence="2 3">
    <name type="scientific">Lithospermum erythrorhizon</name>
    <name type="common">Purple gromwell</name>
    <name type="synonym">Lithospermum officinale var. erythrorhizon</name>
    <dbReference type="NCBI Taxonomy" id="34254"/>
    <lineage>
        <taxon>Eukaryota</taxon>
        <taxon>Viridiplantae</taxon>
        <taxon>Streptophyta</taxon>
        <taxon>Embryophyta</taxon>
        <taxon>Tracheophyta</taxon>
        <taxon>Spermatophyta</taxon>
        <taxon>Magnoliopsida</taxon>
        <taxon>eudicotyledons</taxon>
        <taxon>Gunneridae</taxon>
        <taxon>Pentapetalae</taxon>
        <taxon>asterids</taxon>
        <taxon>lamiids</taxon>
        <taxon>Boraginales</taxon>
        <taxon>Boraginaceae</taxon>
        <taxon>Boraginoideae</taxon>
        <taxon>Lithospermeae</taxon>
        <taxon>Lithospermum</taxon>
    </lineage>
</organism>
<dbReference type="SUPFAM" id="SSF56672">
    <property type="entry name" value="DNA/RNA polymerases"/>
    <property type="match status" value="1"/>
</dbReference>
<feature type="region of interest" description="Disordered" evidence="1">
    <location>
        <begin position="1"/>
        <end position="49"/>
    </location>
</feature>
<dbReference type="Gene3D" id="3.10.10.10">
    <property type="entry name" value="HIV Type 1 Reverse Transcriptase, subunit A, domain 1"/>
    <property type="match status" value="1"/>
</dbReference>
<sequence>MSGDQKRGRECYKLSIPRGLSKRDPPKRKRYYEKHPWDNDNRELESHKRGVPHEELEMVVFYERKPDPVFRIGTRLGKEHRKELIALEKKYEEVYAWGTENIPGVDKEIALRRLHVDPSFKPVKQKKRNFSDEKNRAIQKEVEELVATKAIRELQFLEWIANVVMVKKVQ</sequence>
<comment type="caution">
    <text evidence="2">The sequence shown here is derived from an EMBL/GenBank/DDBJ whole genome shotgun (WGS) entry which is preliminary data.</text>
</comment>
<proteinExistence type="predicted"/>
<accession>A0AAV3NMN3</accession>
<dbReference type="Proteomes" id="UP001454036">
    <property type="component" value="Unassembled WGS sequence"/>
</dbReference>
<keyword evidence="3" id="KW-1185">Reference proteome</keyword>
<name>A0AAV3NMN3_LITER</name>
<protein>
    <submittedName>
        <fullName evidence="2">Uncharacterized protein</fullName>
    </submittedName>
</protein>
<evidence type="ECO:0000313" key="3">
    <source>
        <dbReference type="Proteomes" id="UP001454036"/>
    </source>
</evidence>
<feature type="compositionally biased region" description="Basic and acidic residues" evidence="1">
    <location>
        <begin position="33"/>
        <end position="49"/>
    </location>
</feature>